<dbReference type="InterPro" id="IPR030934">
    <property type="entry name" value="Intein_C"/>
</dbReference>
<organism evidence="1 2">
    <name type="scientific">Megasphaera hexanoica</name>
    <dbReference type="NCBI Taxonomy" id="1675036"/>
    <lineage>
        <taxon>Bacteria</taxon>
        <taxon>Bacillati</taxon>
        <taxon>Bacillota</taxon>
        <taxon>Negativicutes</taxon>
        <taxon>Veillonellales</taxon>
        <taxon>Veillonellaceae</taxon>
        <taxon>Megasphaera</taxon>
    </lineage>
</organism>
<protein>
    <submittedName>
        <fullName evidence="1">Hint domain-containing protein</fullName>
    </submittedName>
</protein>
<name>A0ABW7DPY9_9FIRM</name>
<dbReference type="RefSeq" id="WP_113856090.1">
    <property type="nucleotide sequence ID" value="NZ_CP011940.1"/>
</dbReference>
<dbReference type="NCBIfam" id="TIGR01443">
    <property type="entry name" value="intein_Cterm"/>
    <property type="match status" value="1"/>
</dbReference>
<dbReference type="Proteomes" id="UP001605989">
    <property type="component" value="Unassembled WGS sequence"/>
</dbReference>
<reference evidence="1 2" key="1">
    <citation type="submission" date="2024-10" db="EMBL/GenBank/DDBJ databases">
        <authorList>
            <person name="Sang B.-I."/>
            <person name="Prabhaharan D."/>
        </authorList>
    </citation>
    <scope>NUCLEOTIDE SEQUENCE [LARGE SCALE GENOMIC DNA]</scope>
    <source>
        <strain evidence="1 2">MH</strain>
    </source>
</reference>
<proteinExistence type="predicted"/>
<sequence length="373" mass="39290">MGKKSGGSSSSTTYKPSAEEKALMNEQLDYIKAIKPNALKLNDVAGNLLYDSLGDTKVDYNTLMNDALSQIQWGQQGLRGLAQGQIPAAYQDAMEASIKKGVQGSMGNLLQDMGARGVVNSSVMDTGLKGISDSASDAMAQNWQNTVSQLANIYGQNIDAAGQPIATAAAAQEGAQQPALNLWNASLGLNGATTGALSAIGGKGTTTQKQSSSGGGLFGGILTGLAGNSALFCFAPETKVRMADGREIPITDVKAGDKVICPHEDGTETEETVLQTMKPHYNDVWNLVCKDGLNTYYVSATLTQPVLTETDGFVELGKLTLGTDIKGRGKIINMVYSGERKVYDLQVSGDNNYYADGFIAKGGSTDNWVKEEA</sequence>
<dbReference type="Gene3D" id="2.170.16.10">
    <property type="entry name" value="Hedgehog/Intein (Hint) domain"/>
    <property type="match status" value="1"/>
</dbReference>
<evidence type="ECO:0000313" key="1">
    <source>
        <dbReference type="EMBL" id="MFG6273057.1"/>
    </source>
</evidence>
<comment type="caution">
    <text evidence="1">The sequence shown here is derived from an EMBL/GenBank/DDBJ whole genome shotgun (WGS) entry which is preliminary data.</text>
</comment>
<dbReference type="CDD" id="cd00081">
    <property type="entry name" value="Hint"/>
    <property type="match status" value="1"/>
</dbReference>
<dbReference type="InterPro" id="IPR036844">
    <property type="entry name" value="Hint_dom_sf"/>
</dbReference>
<dbReference type="SUPFAM" id="SSF51294">
    <property type="entry name" value="Hedgehog/intein (Hint) domain"/>
    <property type="match status" value="1"/>
</dbReference>
<gene>
    <name evidence="1" type="ORF">ACGTZG_07630</name>
</gene>
<dbReference type="EMBL" id="JBIEKR010000006">
    <property type="protein sequence ID" value="MFG6273057.1"/>
    <property type="molecule type" value="Genomic_DNA"/>
</dbReference>
<accession>A0ABW7DPY9</accession>
<evidence type="ECO:0000313" key="2">
    <source>
        <dbReference type="Proteomes" id="UP001605989"/>
    </source>
</evidence>
<keyword evidence="2" id="KW-1185">Reference proteome</keyword>